<proteinExistence type="predicted"/>
<sequence>MKRNLQNTFFTVLTHDSQKPPKPGRMSDEYTVSKGVWVARLSNGYYKVIIAVTTIASFYVDSDLFYDKISSLILDHLQRFFIIIVIISQKTSTVGYRASKSATMIGLAPQAFIELDYEFAALAVETMGPWSADMKAFMGAMSSRLIETSGDPRAGAYLSQRISLTVKRDCDAVLTMCFFIVKLMPDWRHFGEAKDEWKRKERPLFSNRKVKENDCEPSGNDRVTPSCEFMGNVS</sequence>
<protein>
    <submittedName>
        <fullName evidence="1">Uncharacterized protein</fullName>
    </submittedName>
</protein>
<keyword evidence="2" id="KW-1185">Reference proteome</keyword>
<name>A0ACC0JR13_CHOFU</name>
<gene>
    <name evidence="1" type="ORF">MSG28_005375</name>
</gene>
<organism evidence="1 2">
    <name type="scientific">Choristoneura fumiferana</name>
    <name type="common">Spruce budworm moth</name>
    <name type="synonym">Archips fumiferana</name>
    <dbReference type="NCBI Taxonomy" id="7141"/>
    <lineage>
        <taxon>Eukaryota</taxon>
        <taxon>Metazoa</taxon>
        <taxon>Ecdysozoa</taxon>
        <taxon>Arthropoda</taxon>
        <taxon>Hexapoda</taxon>
        <taxon>Insecta</taxon>
        <taxon>Pterygota</taxon>
        <taxon>Neoptera</taxon>
        <taxon>Endopterygota</taxon>
        <taxon>Lepidoptera</taxon>
        <taxon>Glossata</taxon>
        <taxon>Ditrysia</taxon>
        <taxon>Tortricoidea</taxon>
        <taxon>Tortricidae</taxon>
        <taxon>Tortricinae</taxon>
        <taxon>Choristoneura</taxon>
    </lineage>
</organism>
<dbReference type="Proteomes" id="UP001064048">
    <property type="component" value="Chromosome 8"/>
</dbReference>
<dbReference type="EMBL" id="CM046108">
    <property type="protein sequence ID" value="KAI8426592.1"/>
    <property type="molecule type" value="Genomic_DNA"/>
</dbReference>
<accession>A0ACC0JR13</accession>
<evidence type="ECO:0000313" key="1">
    <source>
        <dbReference type="EMBL" id="KAI8426592.1"/>
    </source>
</evidence>
<comment type="caution">
    <text evidence="1">The sequence shown here is derived from an EMBL/GenBank/DDBJ whole genome shotgun (WGS) entry which is preliminary data.</text>
</comment>
<evidence type="ECO:0000313" key="2">
    <source>
        <dbReference type="Proteomes" id="UP001064048"/>
    </source>
</evidence>
<reference evidence="1 2" key="1">
    <citation type="journal article" date="2022" name="Genome Biol. Evol.">
        <title>The Spruce Budworm Genome: Reconstructing the Evolutionary History of Antifreeze Proteins.</title>
        <authorList>
            <person name="Beliveau C."/>
            <person name="Gagne P."/>
            <person name="Picq S."/>
            <person name="Vernygora O."/>
            <person name="Keeling C.I."/>
            <person name="Pinkney K."/>
            <person name="Doucet D."/>
            <person name="Wen F."/>
            <person name="Johnston J.S."/>
            <person name="Maaroufi H."/>
            <person name="Boyle B."/>
            <person name="Laroche J."/>
            <person name="Dewar K."/>
            <person name="Juretic N."/>
            <person name="Blackburn G."/>
            <person name="Nisole A."/>
            <person name="Brunet B."/>
            <person name="Brandao M."/>
            <person name="Lumley L."/>
            <person name="Duan J."/>
            <person name="Quan G."/>
            <person name="Lucarotti C.J."/>
            <person name="Roe A.D."/>
            <person name="Sperling F.A.H."/>
            <person name="Levesque R.C."/>
            <person name="Cusson M."/>
        </authorList>
    </citation>
    <scope>NUCLEOTIDE SEQUENCE [LARGE SCALE GENOMIC DNA]</scope>
    <source>
        <strain evidence="1">Glfc:IPQL:Cfum</strain>
    </source>
</reference>